<comment type="caution">
    <text evidence="1">The sequence shown here is derived from an EMBL/GenBank/DDBJ whole genome shotgun (WGS) entry which is preliminary data.</text>
</comment>
<proteinExistence type="predicted"/>
<dbReference type="EMBL" id="JASCZI010244384">
    <property type="protein sequence ID" value="MED6214118.1"/>
    <property type="molecule type" value="Genomic_DNA"/>
</dbReference>
<protein>
    <submittedName>
        <fullName evidence="1">Uncharacterized protein</fullName>
    </submittedName>
</protein>
<name>A0ABU6YZX9_9FABA</name>
<keyword evidence="2" id="KW-1185">Reference proteome</keyword>
<accession>A0ABU6YZX9</accession>
<reference evidence="1 2" key="1">
    <citation type="journal article" date="2023" name="Plants (Basel)">
        <title>Bridging the Gap: Combining Genomics and Transcriptomics Approaches to Understand Stylosanthes scabra, an Orphan Legume from the Brazilian Caatinga.</title>
        <authorList>
            <person name="Ferreira-Neto J.R.C."/>
            <person name="da Silva M.D."/>
            <person name="Binneck E."/>
            <person name="de Melo N.F."/>
            <person name="da Silva R.H."/>
            <person name="de Melo A.L.T.M."/>
            <person name="Pandolfi V."/>
            <person name="Bustamante F.O."/>
            <person name="Brasileiro-Vidal A.C."/>
            <person name="Benko-Iseppon A.M."/>
        </authorList>
    </citation>
    <scope>NUCLEOTIDE SEQUENCE [LARGE SCALE GENOMIC DNA]</scope>
    <source>
        <tissue evidence="1">Leaves</tissue>
    </source>
</reference>
<evidence type="ECO:0000313" key="2">
    <source>
        <dbReference type="Proteomes" id="UP001341840"/>
    </source>
</evidence>
<sequence length="416" mass="47088">MAELNVGAERVMAAEPKKQKKEQMAEEACLCLVTEKECLVIKLSNIKKQEDDDSKDWNCLPSLDLDYVLPLPEPELCPFEFDSKIYMGLSGQILTCPGVKSRCMKDLRPFPIYEFKFEEQEQVIVPAESLDPVPLPFHSSFIANTPGSGDVFFHIYQRPRVRDSPLFYVLSSGDRVWKPLIPPSDFINLHMPLSMFVLHNNLFVSSFHGDPYLARFDTIEQSWTVEPAASNNLSNFIHDWFIDNDDDDHCRVIYFPLISVTIPGMGSSNYTVCLMHEELEVPPKNPVVNVFAILVNHHNGRAALYQRLCKCFEGIQPAMYDGHRFNLVDLGNGKMCATLCGRQLGSTSLTLCISVFTLSVIKDFAALHLDSGDPPVERDFLQAEVHTKGVYNIKDCVRHAFVWPPTKGGRFQHITI</sequence>
<evidence type="ECO:0000313" key="1">
    <source>
        <dbReference type="EMBL" id="MED6214118.1"/>
    </source>
</evidence>
<organism evidence="1 2">
    <name type="scientific">Stylosanthes scabra</name>
    <dbReference type="NCBI Taxonomy" id="79078"/>
    <lineage>
        <taxon>Eukaryota</taxon>
        <taxon>Viridiplantae</taxon>
        <taxon>Streptophyta</taxon>
        <taxon>Embryophyta</taxon>
        <taxon>Tracheophyta</taxon>
        <taxon>Spermatophyta</taxon>
        <taxon>Magnoliopsida</taxon>
        <taxon>eudicotyledons</taxon>
        <taxon>Gunneridae</taxon>
        <taxon>Pentapetalae</taxon>
        <taxon>rosids</taxon>
        <taxon>fabids</taxon>
        <taxon>Fabales</taxon>
        <taxon>Fabaceae</taxon>
        <taxon>Papilionoideae</taxon>
        <taxon>50 kb inversion clade</taxon>
        <taxon>dalbergioids sensu lato</taxon>
        <taxon>Dalbergieae</taxon>
        <taxon>Pterocarpus clade</taxon>
        <taxon>Stylosanthes</taxon>
    </lineage>
</organism>
<dbReference type="Proteomes" id="UP001341840">
    <property type="component" value="Unassembled WGS sequence"/>
</dbReference>
<gene>
    <name evidence="1" type="ORF">PIB30_099897</name>
</gene>